<evidence type="ECO:0008006" key="4">
    <source>
        <dbReference type="Google" id="ProtNLM"/>
    </source>
</evidence>
<dbReference type="EMBL" id="NIXP01000070">
    <property type="protein sequence ID" value="OWR33709.1"/>
    <property type="molecule type" value="Genomic_DNA"/>
</dbReference>
<dbReference type="AlphaFoldDB" id="A0A246KZ76"/>
<feature type="region of interest" description="Disordered" evidence="1">
    <location>
        <begin position="73"/>
        <end position="162"/>
    </location>
</feature>
<accession>A0A246KZ76</accession>
<evidence type="ECO:0000313" key="2">
    <source>
        <dbReference type="EMBL" id="OWR33709.1"/>
    </source>
</evidence>
<comment type="caution">
    <text evidence="2">The sequence shown here is derived from an EMBL/GenBank/DDBJ whole genome shotgun (WGS) entry which is preliminary data.</text>
</comment>
<name>A0A246KZ76_9GAMM</name>
<dbReference type="RefSeq" id="WP_049465292.1">
    <property type="nucleotide sequence ID" value="NZ_JBJMAE010000002.1"/>
</dbReference>
<sequence length="162" mass="17831">MKTRLMLAGGLLLALTGCTTYDYVGGGRSGGYYHGAPSVEYRYPAGYPYNYGYPYYGGYGGYYGGYGNPYYSRPIYRPPHNHRPPPRPPGNGGENRPPPPRPSNNGGSPWRNMDSMRRPPQSNIQPSAPPPPARPAPAPSAPRMNGSPWRNTDRGTQRTVER</sequence>
<organism evidence="2 3">
    <name type="scientific">Stenotrophomonas pavanii</name>
    <dbReference type="NCBI Taxonomy" id="487698"/>
    <lineage>
        <taxon>Bacteria</taxon>
        <taxon>Pseudomonadati</taxon>
        <taxon>Pseudomonadota</taxon>
        <taxon>Gammaproteobacteria</taxon>
        <taxon>Lysobacterales</taxon>
        <taxon>Lysobacteraceae</taxon>
        <taxon>Stenotrophomonas</taxon>
    </lineage>
</organism>
<evidence type="ECO:0000256" key="1">
    <source>
        <dbReference type="SAM" id="MobiDB-lite"/>
    </source>
</evidence>
<dbReference type="PROSITE" id="PS51257">
    <property type="entry name" value="PROKAR_LIPOPROTEIN"/>
    <property type="match status" value="1"/>
</dbReference>
<gene>
    <name evidence="2" type="ORF">CEE55_10090</name>
</gene>
<reference evidence="2 3" key="1">
    <citation type="submission" date="2017-06" db="EMBL/GenBank/DDBJ databases">
        <authorList>
            <person name="Kim H.J."/>
            <person name="Triplett B.A."/>
        </authorList>
    </citation>
    <scope>NUCLEOTIDE SEQUENCE [LARGE SCALE GENOMIC DNA]</scope>
    <source>
        <strain evidence="2 3">S18795</strain>
    </source>
</reference>
<protein>
    <recommendedName>
        <fullName evidence="4">Lipoprotein</fullName>
    </recommendedName>
</protein>
<evidence type="ECO:0000313" key="3">
    <source>
        <dbReference type="Proteomes" id="UP000197904"/>
    </source>
</evidence>
<feature type="compositionally biased region" description="Basic and acidic residues" evidence="1">
    <location>
        <begin position="151"/>
        <end position="162"/>
    </location>
</feature>
<feature type="compositionally biased region" description="Pro residues" evidence="1">
    <location>
        <begin position="127"/>
        <end position="140"/>
    </location>
</feature>
<dbReference type="Proteomes" id="UP000197904">
    <property type="component" value="Unassembled WGS sequence"/>
</dbReference>
<proteinExistence type="predicted"/>